<keyword evidence="3" id="KW-0597">Phosphoprotein</keyword>
<keyword evidence="4" id="KW-0808">Transferase</keyword>
<comment type="catalytic activity">
    <reaction evidence="1">
        <text>ATP + protein L-histidine = ADP + protein N-phospho-L-histidine.</text>
        <dbReference type="EC" id="2.7.13.3"/>
    </reaction>
</comment>
<evidence type="ECO:0000256" key="7">
    <source>
        <dbReference type="ARBA" id="ARBA00022840"/>
    </source>
</evidence>
<comment type="caution">
    <text evidence="11">The sequence shown here is derived from an EMBL/GenBank/DDBJ whole genome shotgun (WGS) entry which is preliminary data.</text>
</comment>
<keyword evidence="5" id="KW-0547">Nucleotide-binding</keyword>
<evidence type="ECO:0000259" key="10">
    <source>
        <dbReference type="PROSITE" id="PS50109"/>
    </source>
</evidence>
<dbReference type="PRINTS" id="PR00344">
    <property type="entry name" value="BCTRLSENSOR"/>
</dbReference>
<dbReference type="PANTHER" id="PTHR43065:SF10">
    <property type="entry name" value="PEROXIDE STRESS-ACTIVATED HISTIDINE KINASE MAK3"/>
    <property type="match status" value="1"/>
</dbReference>
<keyword evidence="8" id="KW-0902">Two-component regulatory system</keyword>
<proteinExistence type="predicted"/>
<keyword evidence="12" id="KW-1185">Reference proteome</keyword>
<feature type="transmembrane region" description="Helical" evidence="9">
    <location>
        <begin position="150"/>
        <end position="169"/>
    </location>
</feature>
<evidence type="ECO:0000256" key="8">
    <source>
        <dbReference type="ARBA" id="ARBA00023012"/>
    </source>
</evidence>
<name>A0ABP8QGH5_9BACT</name>
<accession>A0ABP8QGH5</accession>
<dbReference type="SMART" id="SM00387">
    <property type="entry name" value="HATPase_c"/>
    <property type="match status" value="1"/>
</dbReference>
<evidence type="ECO:0000256" key="9">
    <source>
        <dbReference type="SAM" id="Phobius"/>
    </source>
</evidence>
<gene>
    <name evidence="11" type="ORF">GCM10023172_27080</name>
</gene>
<evidence type="ECO:0000313" key="11">
    <source>
        <dbReference type="EMBL" id="GAA4502969.1"/>
    </source>
</evidence>
<dbReference type="Pfam" id="PF02518">
    <property type="entry name" value="HATPase_c"/>
    <property type="match status" value="1"/>
</dbReference>
<dbReference type="SUPFAM" id="SSF55874">
    <property type="entry name" value="ATPase domain of HSP90 chaperone/DNA topoisomerase II/histidine kinase"/>
    <property type="match status" value="1"/>
</dbReference>
<feature type="domain" description="Histidine kinase" evidence="10">
    <location>
        <begin position="187"/>
        <end position="402"/>
    </location>
</feature>
<evidence type="ECO:0000256" key="6">
    <source>
        <dbReference type="ARBA" id="ARBA00022777"/>
    </source>
</evidence>
<dbReference type="Proteomes" id="UP001501243">
    <property type="component" value="Unassembled WGS sequence"/>
</dbReference>
<evidence type="ECO:0000256" key="5">
    <source>
        <dbReference type="ARBA" id="ARBA00022741"/>
    </source>
</evidence>
<dbReference type="InterPro" id="IPR036890">
    <property type="entry name" value="HATPase_C_sf"/>
</dbReference>
<dbReference type="InterPro" id="IPR003594">
    <property type="entry name" value="HATPase_dom"/>
</dbReference>
<evidence type="ECO:0000256" key="1">
    <source>
        <dbReference type="ARBA" id="ARBA00000085"/>
    </source>
</evidence>
<dbReference type="GO" id="GO:0016301">
    <property type="term" value="F:kinase activity"/>
    <property type="evidence" value="ECO:0007669"/>
    <property type="project" value="UniProtKB-KW"/>
</dbReference>
<dbReference type="Gene3D" id="3.30.565.10">
    <property type="entry name" value="Histidine kinase-like ATPase, C-terminal domain"/>
    <property type="match status" value="1"/>
</dbReference>
<dbReference type="EC" id="2.7.13.3" evidence="2"/>
<protein>
    <recommendedName>
        <fullName evidence="2">histidine kinase</fullName>
        <ecNumber evidence="2">2.7.13.3</ecNumber>
    </recommendedName>
</protein>
<keyword evidence="9" id="KW-1133">Transmembrane helix</keyword>
<dbReference type="InterPro" id="IPR005467">
    <property type="entry name" value="His_kinase_dom"/>
</dbReference>
<dbReference type="PANTHER" id="PTHR43065">
    <property type="entry name" value="SENSOR HISTIDINE KINASE"/>
    <property type="match status" value="1"/>
</dbReference>
<dbReference type="InterPro" id="IPR004358">
    <property type="entry name" value="Sig_transdc_His_kin-like_C"/>
</dbReference>
<evidence type="ECO:0000313" key="12">
    <source>
        <dbReference type="Proteomes" id="UP001501243"/>
    </source>
</evidence>
<dbReference type="PROSITE" id="PS50109">
    <property type="entry name" value="HIS_KIN"/>
    <property type="match status" value="1"/>
</dbReference>
<keyword evidence="9" id="KW-0812">Transmembrane</keyword>
<reference evidence="12" key="1">
    <citation type="journal article" date="2019" name="Int. J. Syst. Evol. Microbiol.">
        <title>The Global Catalogue of Microorganisms (GCM) 10K type strain sequencing project: providing services to taxonomists for standard genome sequencing and annotation.</title>
        <authorList>
            <consortium name="The Broad Institute Genomics Platform"/>
            <consortium name="The Broad Institute Genome Sequencing Center for Infectious Disease"/>
            <person name="Wu L."/>
            <person name="Ma J."/>
        </authorList>
    </citation>
    <scope>NUCLEOTIDE SEQUENCE [LARGE SCALE GENOMIC DNA]</scope>
    <source>
        <strain evidence="12">JCM 17841</strain>
    </source>
</reference>
<evidence type="ECO:0000256" key="2">
    <source>
        <dbReference type="ARBA" id="ARBA00012438"/>
    </source>
</evidence>
<organism evidence="11 12">
    <name type="scientific">Hymenobacter ginsengisoli</name>
    <dbReference type="NCBI Taxonomy" id="1051626"/>
    <lineage>
        <taxon>Bacteria</taxon>
        <taxon>Pseudomonadati</taxon>
        <taxon>Bacteroidota</taxon>
        <taxon>Cytophagia</taxon>
        <taxon>Cytophagales</taxon>
        <taxon>Hymenobacteraceae</taxon>
        <taxon>Hymenobacter</taxon>
    </lineage>
</organism>
<keyword evidence="9" id="KW-0472">Membrane</keyword>
<evidence type="ECO:0000256" key="4">
    <source>
        <dbReference type="ARBA" id="ARBA00022679"/>
    </source>
</evidence>
<keyword evidence="7" id="KW-0067">ATP-binding</keyword>
<sequence length="402" mass="45948">MLPPLYDQKSRIKLLVLLLALLIAGATVVYTNVLVQRLSEREQSQIDLYAKTLRYIINTEDTKNLPFLQEQIIEANTTIPVILTDGENINDAKNLGLGKGLSEADSVRRMNAVLLDMQKRHPPIVIELAGGVRNYVFYQDSRLLRQLRTYPLAALAVIASLSMMAYIAFSYSRRAEQNRVWVGLAKETAHQLGTPLSSLVGWQEYLRQSDRFREEPIVEELGKDIKRLEIITERFSNIGSVPVLKAENLYHTTRNAIAYLESRVSRKVKFSIETDLPLDTPACLNVPLFDWVVENICKNAVDAMDGRGSITLRLRRVKTRREWWRWRKPRPQVAIDITDTGKGISKNKLESVFLPGYTTKKRGWGLGLALARRIIENYHEGRLFVKWSEVGKGTTFRLILNQ</sequence>
<dbReference type="RefSeq" id="WP_208129905.1">
    <property type="nucleotide sequence ID" value="NZ_BAABGQ010000006.1"/>
</dbReference>
<keyword evidence="6 11" id="KW-0418">Kinase</keyword>
<dbReference type="EMBL" id="BAABGQ010000006">
    <property type="protein sequence ID" value="GAA4502969.1"/>
    <property type="molecule type" value="Genomic_DNA"/>
</dbReference>
<evidence type="ECO:0000256" key="3">
    <source>
        <dbReference type="ARBA" id="ARBA00022553"/>
    </source>
</evidence>